<feature type="transmembrane region" description="Helical" evidence="10">
    <location>
        <begin position="191"/>
        <end position="213"/>
    </location>
</feature>
<keyword evidence="6" id="KW-0653">Protein transport</keyword>
<dbReference type="PANTHER" id="PTHR24221:SF654">
    <property type="entry name" value="ATP-BINDING CASSETTE SUB-FAMILY B MEMBER 6"/>
    <property type="match status" value="1"/>
</dbReference>
<dbReference type="SMART" id="SM00382">
    <property type="entry name" value="AAA"/>
    <property type="match status" value="1"/>
</dbReference>
<dbReference type="SUPFAM" id="SSF90123">
    <property type="entry name" value="ABC transporter transmembrane region"/>
    <property type="match status" value="1"/>
</dbReference>
<dbReference type="InterPro" id="IPR036640">
    <property type="entry name" value="ABC1_TM_sf"/>
</dbReference>
<keyword evidence="3" id="KW-0547">Nucleotide-binding</keyword>
<evidence type="ECO:0000256" key="8">
    <source>
        <dbReference type="ARBA" id="ARBA00023136"/>
    </source>
</evidence>
<name>A0ABM7UJZ7_9ACTO</name>
<dbReference type="InterPro" id="IPR017871">
    <property type="entry name" value="ABC_transporter-like_CS"/>
</dbReference>
<dbReference type="InterPro" id="IPR005074">
    <property type="entry name" value="Peptidase_C39"/>
</dbReference>
<keyword evidence="2 10" id="KW-0812">Transmembrane</keyword>
<dbReference type="PROSITE" id="PS50929">
    <property type="entry name" value="ABC_TM1F"/>
    <property type="match status" value="1"/>
</dbReference>
<evidence type="ECO:0000256" key="4">
    <source>
        <dbReference type="ARBA" id="ARBA00022807"/>
    </source>
</evidence>
<feature type="transmembrane region" description="Helical" evidence="10">
    <location>
        <begin position="158"/>
        <end position="179"/>
    </location>
</feature>
<evidence type="ECO:0000259" key="13">
    <source>
        <dbReference type="PROSITE" id="PS50990"/>
    </source>
</evidence>
<keyword evidence="15" id="KW-1185">Reference proteome</keyword>
<keyword evidence="6" id="KW-0813">Transport</keyword>
<evidence type="ECO:0000256" key="5">
    <source>
        <dbReference type="ARBA" id="ARBA00022840"/>
    </source>
</evidence>
<evidence type="ECO:0000256" key="10">
    <source>
        <dbReference type="SAM" id="Phobius"/>
    </source>
</evidence>
<dbReference type="InterPro" id="IPR011527">
    <property type="entry name" value="ABC1_TM_dom"/>
</dbReference>
<evidence type="ECO:0000256" key="6">
    <source>
        <dbReference type="ARBA" id="ARBA00022927"/>
    </source>
</evidence>
<feature type="domain" description="Peptidase C39" evidence="13">
    <location>
        <begin position="8"/>
        <end position="132"/>
    </location>
</feature>
<dbReference type="PROSITE" id="PS00211">
    <property type="entry name" value="ABC_TRANSPORTER_1"/>
    <property type="match status" value="1"/>
</dbReference>
<comment type="subcellular location">
    <subcellularLocation>
        <location evidence="1">Cell membrane</location>
        <topology evidence="1">Multi-pass membrane protein</topology>
    </subcellularLocation>
</comment>
<protein>
    <submittedName>
        <fullName evidence="14">Colicin V biosynthesis protein</fullName>
    </submittedName>
</protein>
<evidence type="ECO:0000313" key="14">
    <source>
        <dbReference type="EMBL" id="BDA64364.1"/>
    </source>
</evidence>
<feature type="transmembrane region" description="Helical" evidence="10">
    <location>
        <begin position="262"/>
        <end position="285"/>
    </location>
</feature>
<sequence>MRVKFRMQTGEQDCLLACYSMAVSSLGIDILPHEFYDGDALPADGLKASYLRQIDSSVGTCTRAFRDPGPEWTREVFASFNGPAIAYWNSNHFVVVVSMSRTHARVLDPALGRIRLPLEDFHRSFTGVWILVEQDRPPALAPRSRPSSAVRIFLSQHLWLLFLGLTIGQAASMAVAAGVRTVLGADYLWPVTISLGIVLLLLYLASCLLLTAAQRRLTSRFEQRYSDSLFRSVLRRPYLFFKSQTVGSLIEIISLRGTIRDLILSSAIPAAINFLSVMVLVVYLAWISVPLTLVTCGISLLFSILAGLAVQRERDASQAYVQRQVAFTSTIQQDIHCVEETKVTRTEDQAAARWSAENNRLAEAFKATLGAQNLSMGVQRVYYGISLVVIAAFSVSLYRSGHVDMPDVVLFQSGVGMLAGATSELQNFFVSWAKAVVFEHKQAPLREEPEEPHRDVVLADSPAFITARDMSCTYPGGEPVFAPISLTIGQGERVAIIGESGSGKSTLLHTLMGLLPHTGTVEYGSGWDRSGLGVVLPGMSLHTGTVRDNLVAEGTDSTEAAIWEALAAVNLADTISRLPRGLDSAVFESGRNFSSGQAQRLLVARSLIRGCRGIFWDEALSGVDASTRESIYRNILQAEAYRGVTIIAVSHQMDILSRVDRVVYVKGSHSAPVIGVPTALEQTSRRYKRFVASANLLVA</sequence>
<dbReference type="Gene3D" id="1.20.1560.10">
    <property type="entry name" value="ABC transporter type 1, transmembrane domain"/>
    <property type="match status" value="1"/>
</dbReference>
<dbReference type="Gene3D" id="3.90.70.10">
    <property type="entry name" value="Cysteine proteinases"/>
    <property type="match status" value="1"/>
</dbReference>
<dbReference type="Proteomes" id="UP000824496">
    <property type="component" value="Chromosome"/>
</dbReference>
<evidence type="ECO:0000259" key="11">
    <source>
        <dbReference type="PROSITE" id="PS50893"/>
    </source>
</evidence>
<organism evidence="14 15">
    <name type="scientific">Actinomyces capricornis</name>
    <dbReference type="NCBI Taxonomy" id="2755559"/>
    <lineage>
        <taxon>Bacteria</taxon>
        <taxon>Bacillati</taxon>
        <taxon>Actinomycetota</taxon>
        <taxon>Actinomycetes</taxon>
        <taxon>Actinomycetales</taxon>
        <taxon>Actinomycetaceae</taxon>
        <taxon>Actinomyces</taxon>
    </lineage>
</organism>
<dbReference type="RefSeq" id="WP_223912375.1">
    <property type="nucleotide sequence ID" value="NZ_AP025017.1"/>
</dbReference>
<keyword evidence="4" id="KW-0378">Hydrolase</keyword>
<keyword evidence="8 10" id="KW-0472">Membrane</keyword>
<dbReference type="SUPFAM" id="SSF52540">
    <property type="entry name" value="P-loop containing nucleoside triphosphate hydrolases"/>
    <property type="match status" value="1"/>
</dbReference>
<dbReference type="InterPro" id="IPR039421">
    <property type="entry name" value="Type_1_exporter"/>
</dbReference>
<evidence type="ECO:0000256" key="1">
    <source>
        <dbReference type="ARBA" id="ARBA00004651"/>
    </source>
</evidence>
<feature type="domain" description="ABC transmembrane type-1" evidence="12">
    <location>
        <begin position="159"/>
        <end position="434"/>
    </location>
</feature>
<dbReference type="PROSITE" id="PS50990">
    <property type="entry name" value="PEPTIDASE_C39"/>
    <property type="match status" value="1"/>
</dbReference>
<keyword evidence="5" id="KW-0067">ATP-binding</keyword>
<feature type="transmembrane region" description="Helical" evidence="10">
    <location>
        <begin position="291"/>
        <end position="310"/>
    </location>
</feature>
<feature type="domain" description="ABC transporter" evidence="11">
    <location>
        <begin position="465"/>
        <end position="692"/>
    </location>
</feature>
<keyword evidence="4" id="KW-0788">Thiol protease</keyword>
<dbReference type="InterPro" id="IPR003593">
    <property type="entry name" value="AAA+_ATPase"/>
</dbReference>
<evidence type="ECO:0000256" key="9">
    <source>
        <dbReference type="ARBA" id="ARBA00043264"/>
    </source>
</evidence>
<feature type="transmembrane region" description="Helical" evidence="10">
    <location>
        <begin position="381"/>
        <end position="398"/>
    </location>
</feature>
<accession>A0ABM7UJZ7</accession>
<evidence type="ECO:0000256" key="7">
    <source>
        <dbReference type="ARBA" id="ARBA00022989"/>
    </source>
</evidence>
<keyword evidence="4" id="KW-0645">Protease</keyword>
<gene>
    <name evidence="14" type="ORF">MANAM107_11980</name>
</gene>
<dbReference type="InterPro" id="IPR027417">
    <property type="entry name" value="P-loop_NTPase"/>
</dbReference>
<dbReference type="PANTHER" id="PTHR24221">
    <property type="entry name" value="ATP-BINDING CASSETTE SUB-FAMILY B"/>
    <property type="match status" value="1"/>
</dbReference>
<proteinExistence type="predicted"/>
<evidence type="ECO:0000259" key="12">
    <source>
        <dbReference type="PROSITE" id="PS50929"/>
    </source>
</evidence>
<dbReference type="Gene3D" id="3.40.50.300">
    <property type="entry name" value="P-loop containing nucleotide triphosphate hydrolases"/>
    <property type="match status" value="1"/>
</dbReference>
<dbReference type="PROSITE" id="PS50893">
    <property type="entry name" value="ABC_TRANSPORTER_2"/>
    <property type="match status" value="1"/>
</dbReference>
<reference evidence="14 15" key="1">
    <citation type="submission" date="2021-08" db="EMBL/GenBank/DDBJ databases">
        <title>Whole genome sequence of novel Actinomyces species strain MAS-1.</title>
        <authorList>
            <person name="Saito M."/>
            <person name="Kuwahara N."/>
            <person name="Takizawa T."/>
            <person name="Gotouda H."/>
            <person name="Ochiai T."/>
        </authorList>
    </citation>
    <scope>NUCLEOTIDE SEQUENCE [LARGE SCALE GENOMIC DNA]</scope>
    <source>
        <strain evidence="14 15">MAS-1</strain>
    </source>
</reference>
<dbReference type="Pfam" id="PF00005">
    <property type="entry name" value="ABC_tran"/>
    <property type="match status" value="1"/>
</dbReference>
<dbReference type="EMBL" id="AP025017">
    <property type="protein sequence ID" value="BDA64364.1"/>
    <property type="molecule type" value="Genomic_DNA"/>
</dbReference>
<dbReference type="Pfam" id="PF03412">
    <property type="entry name" value="Peptidase_C39"/>
    <property type="match status" value="1"/>
</dbReference>
<keyword evidence="9" id="KW-0080">Bacteriocin transport</keyword>
<dbReference type="Pfam" id="PF00664">
    <property type="entry name" value="ABC_membrane"/>
    <property type="match status" value="1"/>
</dbReference>
<dbReference type="InterPro" id="IPR003439">
    <property type="entry name" value="ABC_transporter-like_ATP-bd"/>
</dbReference>
<keyword evidence="7 10" id="KW-1133">Transmembrane helix</keyword>
<evidence type="ECO:0000256" key="2">
    <source>
        <dbReference type="ARBA" id="ARBA00022692"/>
    </source>
</evidence>
<evidence type="ECO:0000313" key="15">
    <source>
        <dbReference type="Proteomes" id="UP000824496"/>
    </source>
</evidence>
<evidence type="ECO:0000256" key="3">
    <source>
        <dbReference type="ARBA" id="ARBA00022741"/>
    </source>
</evidence>